<dbReference type="KEGG" id="capn:CBG49_12015"/>
<reference evidence="3" key="1">
    <citation type="submission" date="2017-06" db="EMBL/GenBank/DDBJ databases">
        <title>Complete genome sequence of Capnocytophaga sp. KCOM 1579 (=ChDC OS43) isolated from a human refractory periapical abscess lesion.</title>
        <authorList>
            <person name="Kook J.-K."/>
            <person name="Park S.-N."/>
            <person name="Lim Y.K."/>
            <person name="Roh H."/>
        </authorList>
    </citation>
    <scope>NUCLEOTIDE SEQUENCE [LARGE SCALE GENOMIC DNA]</scope>
    <source>
        <strain evidence="3">ChDC OS43</strain>
    </source>
</reference>
<accession>A0A1Z4BR09</accession>
<evidence type="ECO:0008006" key="4">
    <source>
        <dbReference type="Google" id="ProtNLM"/>
    </source>
</evidence>
<protein>
    <recommendedName>
        <fullName evidence="4">Collagen-binding protein</fullName>
    </recommendedName>
</protein>
<dbReference type="SUPFAM" id="SSF49464">
    <property type="entry name" value="Carboxypeptidase regulatory domain-like"/>
    <property type="match status" value="1"/>
</dbReference>
<dbReference type="Proteomes" id="UP000197007">
    <property type="component" value="Chromosome"/>
</dbReference>
<evidence type="ECO:0000256" key="1">
    <source>
        <dbReference type="SAM" id="SignalP"/>
    </source>
</evidence>
<evidence type="ECO:0000313" key="3">
    <source>
        <dbReference type="Proteomes" id="UP000197007"/>
    </source>
</evidence>
<dbReference type="Gene3D" id="2.60.40.1120">
    <property type="entry name" value="Carboxypeptidase-like, regulatory domain"/>
    <property type="match status" value="1"/>
</dbReference>
<feature type="chain" id="PRO_5012102533" description="Collagen-binding protein" evidence="1">
    <location>
        <begin position="23"/>
        <end position="838"/>
    </location>
</feature>
<dbReference type="AlphaFoldDB" id="A0A1Z4BR09"/>
<dbReference type="Pfam" id="PF18939">
    <property type="entry name" value="DUF5686"/>
    <property type="match status" value="2"/>
</dbReference>
<keyword evidence="1" id="KW-0732">Signal</keyword>
<dbReference type="InterPro" id="IPR043741">
    <property type="entry name" value="DUF5686"/>
</dbReference>
<dbReference type="Pfam" id="PF13715">
    <property type="entry name" value="CarbopepD_reg_2"/>
    <property type="match status" value="1"/>
</dbReference>
<organism evidence="2 3">
    <name type="scientific">Capnocytophaga endodontalis</name>
    <dbReference type="NCBI Taxonomy" id="2708117"/>
    <lineage>
        <taxon>Bacteria</taxon>
        <taxon>Pseudomonadati</taxon>
        <taxon>Bacteroidota</taxon>
        <taxon>Flavobacteriia</taxon>
        <taxon>Flavobacteriales</taxon>
        <taxon>Flavobacteriaceae</taxon>
        <taxon>Capnocytophaga</taxon>
    </lineage>
</organism>
<dbReference type="RefSeq" id="WP_088594651.1">
    <property type="nucleotide sequence ID" value="NZ_CP022022.1"/>
</dbReference>
<sequence>MKKHFLLLFLCVFAPFGSYLWAQTHVSGKVIDENGQPIAFANVLFPKTTIGAYTDDEGRFSLYSEKKQRELEVSFIGYTTKKIHLEKDNTKGLVVVLVEGEQLDAVTIVAKPKKALSKKENPAYTVLQGIWKNKKKRGLQNATAYQYKKHTTTELGVNNLDTVFLKKALGKEYDTIRKILSEKKYKETFSLPMYLTEKIETVYGDNQLGKKRVDIEAERSQGIVQQGFGLERVSQSFDEFEIYDNTYMILNKPFVSPLSEFGYGVYLYVLSDTIQKDERQFYRINFFPRDDQDLALQGQFDVDTKTFIVSAIQMHTTPKTNINLVRRLSFEKYFTIANDSIYLPEREIQEGDFTLLTKKDEEKGLYVKNFIDYSDILLNKSKTAEFYDQQVVKTAKDQFHKDDTYWDNNTLGGADLTKTKLLIREVGSNRRIKMIGDVTDVVTSGYIPIGNYLQFGRFWQTFSSNNVEGLRLRAGFRSFISTDDRFRTYVYGAYGLRDKQFKYGFSGKYLLSHSPRITLGAGYQNDNLQLGTFVMHDDTELNFENTTNFIIARGENYYLTRNKKIQGVINYDIIPNLQFSIFGTYQKLSSASEDNFLIAYQNPKTGDVIHEYDNFYTGLQLSFTPYRKVFGYGVEQRYGKKLFPMYTLKYSKGVEGVINSKFDYDKVQMMLYKPIPLFGYGIFHANIEAGKVFGTAPLIALAPTPANQSYSSAPNTFALLDYYDFITDTYINGYFEHHFDGFLFNRIPFLQKTRFKSLIFGRFAYGTLSNRNKNANITNIVFNSPEKLYWEYGFGIENIGLGNFRFIRVDFVWRNDFNDVNGVRNPKFGVRIGIVPSF</sequence>
<dbReference type="InterPro" id="IPR008969">
    <property type="entry name" value="CarboxyPept-like_regulatory"/>
</dbReference>
<dbReference type="EMBL" id="CP022022">
    <property type="protein sequence ID" value="ASF43745.1"/>
    <property type="molecule type" value="Genomic_DNA"/>
</dbReference>
<proteinExistence type="predicted"/>
<gene>
    <name evidence="2" type="ORF">CBG49_12015</name>
</gene>
<name>A0A1Z4BR09_9FLAO</name>
<feature type="signal peptide" evidence="1">
    <location>
        <begin position="1"/>
        <end position="22"/>
    </location>
</feature>
<evidence type="ECO:0000313" key="2">
    <source>
        <dbReference type="EMBL" id="ASF43745.1"/>
    </source>
</evidence>
<keyword evidence="3" id="KW-1185">Reference proteome</keyword>